<accession>A0A9X4AG41</accession>
<evidence type="ECO:0000313" key="1">
    <source>
        <dbReference type="EMBL" id="MDC3416708.1"/>
    </source>
</evidence>
<sequence>MTTSFDKIINRLQRGLMEGWGIITIFLKNLAVKTFFVTIWPLDALARACISVFVIKKGMRPVDTVTHALTNLFART</sequence>
<protein>
    <submittedName>
        <fullName evidence="1">Uncharacterized protein</fullName>
    </submittedName>
</protein>
<comment type="caution">
    <text evidence="1">The sequence shown here is derived from an EMBL/GenBank/DDBJ whole genome shotgun (WGS) entry which is preliminary data.</text>
</comment>
<name>A0A9X4AG41_9BACI</name>
<gene>
    <name evidence="1" type="ORF">NC799_07225</name>
</gene>
<evidence type="ECO:0000313" key="2">
    <source>
        <dbReference type="Proteomes" id="UP001145069"/>
    </source>
</evidence>
<dbReference type="AlphaFoldDB" id="A0A9X4AG41"/>
<reference evidence="1" key="1">
    <citation type="submission" date="2022-06" db="EMBL/GenBank/DDBJ databases">
        <title>Aquibacillus sp. a new bacterium isolated from soil saline samples.</title>
        <authorList>
            <person name="Galisteo C."/>
            <person name="De La Haba R."/>
            <person name="Sanchez-Porro C."/>
            <person name="Ventosa A."/>
        </authorList>
    </citation>
    <scope>NUCLEOTIDE SEQUENCE</scope>
    <source>
        <strain evidence="1">3ASR75-54</strain>
    </source>
</reference>
<proteinExistence type="predicted"/>
<organism evidence="1 2">
    <name type="scientific">Aquibacillus salsiterrae</name>
    <dbReference type="NCBI Taxonomy" id="2950439"/>
    <lineage>
        <taxon>Bacteria</taxon>
        <taxon>Bacillati</taxon>
        <taxon>Bacillota</taxon>
        <taxon>Bacilli</taxon>
        <taxon>Bacillales</taxon>
        <taxon>Bacillaceae</taxon>
        <taxon>Aquibacillus</taxon>
    </lineage>
</organism>
<dbReference type="EMBL" id="JAMQKC010000004">
    <property type="protein sequence ID" value="MDC3416708.1"/>
    <property type="molecule type" value="Genomic_DNA"/>
</dbReference>
<keyword evidence="2" id="KW-1185">Reference proteome</keyword>
<dbReference type="RefSeq" id="WP_272445719.1">
    <property type="nucleotide sequence ID" value="NZ_JAMQKC010000004.1"/>
</dbReference>
<dbReference type="Proteomes" id="UP001145069">
    <property type="component" value="Unassembled WGS sequence"/>
</dbReference>